<evidence type="ECO:0000256" key="7">
    <source>
        <dbReference type="ARBA" id="ARBA00022989"/>
    </source>
</evidence>
<dbReference type="PANTHER" id="PTHR33162">
    <property type="entry name" value="SEC-INDEPENDENT PROTEIN TRANSLOCASE PROTEIN TATA, CHLOROPLASTIC"/>
    <property type="match status" value="1"/>
</dbReference>
<evidence type="ECO:0000256" key="11">
    <source>
        <dbReference type="SAM" id="MobiDB-lite"/>
    </source>
</evidence>
<dbReference type="NCBIfam" id="TIGR01410">
    <property type="entry name" value="tatB"/>
    <property type="match status" value="1"/>
</dbReference>
<keyword evidence="5 10" id="KW-0812">Transmembrane</keyword>
<evidence type="ECO:0000313" key="12">
    <source>
        <dbReference type="EMBL" id="RKQ53324.1"/>
    </source>
</evidence>
<name>A0A495AZK8_VOGIN</name>
<evidence type="ECO:0000256" key="3">
    <source>
        <dbReference type="ARBA" id="ARBA00022475"/>
    </source>
</evidence>
<evidence type="ECO:0000256" key="2">
    <source>
        <dbReference type="ARBA" id="ARBA00022448"/>
    </source>
</evidence>
<feature type="region of interest" description="Disordered" evidence="11">
    <location>
        <begin position="112"/>
        <end position="132"/>
    </location>
</feature>
<dbReference type="AlphaFoldDB" id="A0A495AZK8"/>
<gene>
    <name evidence="10" type="primary">tatB</name>
    <name evidence="12" type="ORF">C8E02_3259</name>
</gene>
<dbReference type="PRINTS" id="PR01506">
    <property type="entry name" value="TATBPROTEIN"/>
</dbReference>
<proteinExistence type="inferred from homology"/>
<dbReference type="Proteomes" id="UP000279384">
    <property type="component" value="Unassembled WGS sequence"/>
</dbReference>
<evidence type="ECO:0000256" key="9">
    <source>
        <dbReference type="ARBA" id="ARBA00023136"/>
    </source>
</evidence>
<keyword evidence="3 10" id="KW-1003">Cell membrane</keyword>
<dbReference type="GO" id="GO:0043953">
    <property type="term" value="P:protein transport by the Tat complex"/>
    <property type="evidence" value="ECO:0007669"/>
    <property type="project" value="UniProtKB-UniRule"/>
</dbReference>
<evidence type="ECO:0000256" key="10">
    <source>
        <dbReference type="HAMAP-Rule" id="MF_00237"/>
    </source>
</evidence>
<keyword evidence="2 10" id="KW-0813">Transport</keyword>
<dbReference type="EMBL" id="RBID01000019">
    <property type="protein sequence ID" value="RKQ53324.1"/>
    <property type="molecule type" value="Genomic_DNA"/>
</dbReference>
<keyword evidence="7 10" id="KW-1133">Transmembrane helix</keyword>
<evidence type="ECO:0000256" key="5">
    <source>
        <dbReference type="ARBA" id="ARBA00022692"/>
    </source>
</evidence>
<evidence type="ECO:0000256" key="1">
    <source>
        <dbReference type="ARBA" id="ARBA00004167"/>
    </source>
</evidence>
<keyword evidence="4" id="KW-0997">Cell inner membrane</keyword>
<dbReference type="RefSeq" id="WP_120812442.1">
    <property type="nucleotide sequence ID" value="NZ_RBID01000019.1"/>
</dbReference>
<evidence type="ECO:0000256" key="6">
    <source>
        <dbReference type="ARBA" id="ARBA00022927"/>
    </source>
</evidence>
<dbReference type="HAMAP" id="MF_00237">
    <property type="entry name" value="TatB"/>
    <property type="match status" value="1"/>
</dbReference>
<feature type="compositionally biased region" description="Low complexity" evidence="11">
    <location>
        <begin position="122"/>
        <end position="132"/>
    </location>
</feature>
<comment type="subunit">
    <text evidence="10">The Tat system comprises two distinct complexes: a TatABC complex, containing multiple copies of TatA, TatB and TatC subunits, and a separate TatA complex, containing only TatA subunits. Substrates initially bind to the TatABC complex, which probably triggers association of the separate TatA complex to form the active translocon.</text>
</comment>
<accession>A0A495AZK8</accession>
<dbReference type="Gene3D" id="1.20.5.3310">
    <property type="match status" value="1"/>
</dbReference>
<keyword evidence="9 10" id="KW-0472">Membrane</keyword>
<dbReference type="InterPro" id="IPR003369">
    <property type="entry name" value="TatA/B/E"/>
</dbReference>
<dbReference type="Pfam" id="PF02416">
    <property type="entry name" value="TatA_B_E"/>
    <property type="match status" value="1"/>
</dbReference>
<keyword evidence="8 10" id="KW-0811">Translocation</keyword>
<evidence type="ECO:0000313" key="13">
    <source>
        <dbReference type="Proteomes" id="UP000279384"/>
    </source>
</evidence>
<evidence type="ECO:0000256" key="4">
    <source>
        <dbReference type="ARBA" id="ARBA00022519"/>
    </source>
</evidence>
<evidence type="ECO:0000256" key="8">
    <source>
        <dbReference type="ARBA" id="ARBA00023010"/>
    </source>
</evidence>
<dbReference type="PANTHER" id="PTHR33162:SF1">
    <property type="entry name" value="SEC-INDEPENDENT PROTEIN TRANSLOCASE PROTEIN TATA, CHLOROPLASTIC"/>
    <property type="match status" value="1"/>
</dbReference>
<dbReference type="InterPro" id="IPR018448">
    <property type="entry name" value="TatB"/>
</dbReference>
<dbReference type="GO" id="GO:0008320">
    <property type="term" value="F:protein transmembrane transporter activity"/>
    <property type="evidence" value="ECO:0007669"/>
    <property type="project" value="UniProtKB-UniRule"/>
</dbReference>
<comment type="caution">
    <text evidence="12">The sequence shown here is derived from an EMBL/GenBank/DDBJ whole genome shotgun (WGS) entry which is preliminary data.</text>
</comment>
<organism evidence="12 13">
    <name type="scientific">Vogesella indigofera</name>
    <name type="common">Pseudomonas indigofera</name>
    <dbReference type="NCBI Taxonomy" id="45465"/>
    <lineage>
        <taxon>Bacteria</taxon>
        <taxon>Pseudomonadati</taxon>
        <taxon>Pseudomonadota</taxon>
        <taxon>Betaproteobacteria</taxon>
        <taxon>Neisseriales</taxon>
        <taxon>Chromobacteriaceae</taxon>
        <taxon>Vogesella</taxon>
    </lineage>
</organism>
<comment type="subcellular location">
    <subcellularLocation>
        <location evidence="10">Cell membrane</location>
        <topology evidence="10">Single-pass membrane protein</topology>
    </subcellularLocation>
    <subcellularLocation>
        <location evidence="1">Membrane</location>
        <topology evidence="1">Single-pass membrane protein</topology>
    </subcellularLocation>
</comment>
<protein>
    <recommendedName>
        <fullName evidence="10">Sec-independent protein translocase protein TatB</fullName>
    </recommendedName>
</protein>
<dbReference type="GO" id="GO:0033281">
    <property type="term" value="C:TAT protein transport complex"/>
    <property type="evidence" value="ECO:0007669"/>
    <property type="project" value="UniProtKB-UniRule"/>
</dbReference>
<sequence>MFDISFGELLIVGVVALIVLGPERLPTVARTIGALVGRAQRFVASVKADIHQHSQMAGFDDLKQDVQQAADAFRSQIESEVAGVRELSQQIGQTAQAVEQEAGQLLDEAARQIAPPAEPGDDSPAATAASPAAVADDNQLDLFNTALPAAQPDNPVVKVRE</sequence>
<comment type="similarity">
    <text evidence="10">Belongs to the TatB family.</text>
</comment>
<comment type="function">
    <text evidence="10">Part of the twin-arginine translocation (Tat) system that transports large folded proteins containing a characteristic twin-arginine motif in their signal peptide across membranes. Together with TatC, TatB is part of a receptor directly interacting with Tat signal peptides. TatB may form an oligomeric binding site that transiently accommodates folded Tat precursor proteins before their translocation.</text>
</comment>
<reference evidence="12 13" key="1">
    <citation type="submission" date="2018-10" db="EMBL/GenBank/DDBJ databases">
        <title>Genomic Encyclopedia of Type Strains, Phase IV (KMG-IV): sequencing the most valuable type-strain genomes for metagenomic binning, comparative biology and taxonomic classification.</title>
        <authorList>
            <person name="Goeker M."/>
        </authorList>
    </citation>
    <scope>NUCLEOTIDE SEQUENCE [LARGE SCALE GENOMIC DNA]</scope>
    <source>
        <strain evidence="12 13">DSM 3303</strain>
    </source>
</reference>
<keyword evidence="6 10" id="KW-0653">Protein transport</keyword>